<organism evidence="1 2">
    <name type="scientific">Catharanthus roseus</name>
    <name type="common">Madagascar periwinkle</name>
    <name type="synonym">Vinca rosea</name>
    <dbReference type="NCBI Taxonomy" id="4058"/>
    <lineage>
        <taxon>Eukaryota</taxon>
        <taxon>Viridiplantae</taxon>
        <taxon>Streptophyta</taxon>
        <taxon>Embryophyta</taxon>
        <taxon>Tracheophyta</taxon>
        <taxon>Spermatophyta</taxon>
        <taxon>Magnoliopsida</taxon>
        <taxon>eudicotyledons</taxon>
        <taxon>Gunneridae</taxon>
        <taxon>Pentapetalae</taxon>
        <taxon>asterids</taxon>
        <taxon>lamiids</taxon>
        <taxon>Gentianales</taxon>
        <taxon>Apocynaceae</taxon>
        <taxon>Rauvolfioideae</taxon>
        <taxon>Vinceae</taxon>
        <taxon>Catharanthinae</taxon>
        <taxon>Catharanthus</taxon>
    </lineage>
</organism>
<reference evidence="2" key="1">
    <citation type="journal article" date="2023" name="Nat. Plants">
        <title>Single-cell RNA sequencing provides a high-resolution roadmap for understanding the multicellular compartmentation of specialized metabolism.</title>
        <authorList>
            <person name="Sun S."/>
            <person name="Shen X."/>
            <person name="Li Y."/>
            <person name="Li Y."/>
            <person name="Wang S."/>
            <person name="Li R."/>
            <person name="Zhang H."/>
            <person name="Shen G."/>
            <person name="Guo B."/>
            <person name="Wei J."/>
            <person name="Xu J."/>
            <person name="St-Pierre B."/>
            <person name="Chen S."/>
            <person name="Sun C."/>
        </authorList>
    </citation>
    <scope>NUCLEOTIDE SEQUENCE [LARGE SCALE GENOMIC DNA]</scope>
</reference>
<dbReference type="Proteomes" id="UP001060085">
    <property type="component" value="Linkage Group LG08"/>
</dbReference>
<proteinExistence type="predicted"/>
<keyword evidence="2" id="KW-1185">Reference proteome</keyword>
<evidence type="ECO:0000313" key="2">
    <source>
        <dbReference type="Proteomes" id="UP001060085"/>
    </source>
</evidence>
<dbReference type="EMBL" id="CM044708">
    <property type="protein sequence ID" value="KAI5648453.1"/>
    <property type="molecule type" value="Genomic_DNA"/>
</dbReference>
<sequence>MDAIHPVRVLLFWDPEIARDEYSPYFTGVIQKSWIANEPKDITCRTGKKNIEISRYGSQSLKRSNDDDGAFILRKASYTVSITYDRNTINMTEHVTVITQMISDKPSILYPTVNDDEDEIVIRAKIMSYLVNLNQTITMTEKKKSYKLP</sequence>
<gene>
    <name evidence="1" type="ORF">M9H77_34458</name>
</gene>
<protein>
    <submittedName>
        <fullName evidence="1">Uncharacterized protein</fullName>
    </submittedName>
</protein>
<evidence type="ECO:0000313" key="1">
    <source>
        <dbReference type="EMBL" id="KAI5648453.1"/>
    </source>
</evidence>
<accession>A0ACB9ZLI3</accession>
<name>A0ACB9ZLI3_CATRO</name>
<comment type="caution">
    <text evidence="1">The sequence shown here is derived from an EMBL/GenBank/DDBJ whole genome shotgun (WGS) entry which is preliminary data.</text>
</comment>